<name>A0A814QBH6_9BILA</name>
<protein>
    <submittedName>
        <fullName evidence="1">Uncharacterized protein</fullName>
    </submittedName>
</protein>
<organism evidence="1 2">
    <name type="scientific">Rotaria sordida</name>
    <dbReference type="NCBI Taxonomy" id="392033"/>
    <lineage>
        <taxon>Eukaryota</taxon>
        <taxon>Metazoa</taxon>
        <taxon>Spiralia</taxon>
        <taxon>Gnathifera</taxon>
        <taxon>Rotifera</taxon>
        <taxon>Eurotatoria</taxon>
        <taxon>Bdelloidea</taxon>
        <taxon>Philodinida</taxon>
        <taxon>Philodinidae</taxon>
        <taxon>Rotaria</taxon>
    </lineage>
</organism>
<dbReference type="AlphaFoldDB" id="A0A814QBH6"/>
<evidence type="ECO:0000313" key="2">
    <source>
        <dbReference type="Proteomes" id="UP000663864"/>
    </source>
</evidence>
<comment type="caution">
    <text evidence="1">The sequence shown here is derived from an EMBL/GenBank/DDBJ whole genome shotgun (WGS) entry which is preliminary data.</text>
</comment>
<reference evidence="1" key="1">
    <citation type="submission" date="2021-02" db="EMBL/GenBank/DDBJ databases">
        <authorList>
            <person name="Nowell W R."/>
        </authorList>
    </citation>
    <scope>NUCLEOTIDE SEQUENCE</scope>
</reference>
<accession>A0A814QBH6</accession>
<dbReference type="Proteomes" id="UP000663864">
    <property type="component" value="Unassembled WGS sequence"/>
</dbReference>
<proteinExistence type="predicted"/>
<gene>
    <name evidence="1" type="ORF">ZHD862_LOCUS18439</name>
</gene>
<sequence>MNDHTNELPHNVAQLSQQYHSLEQLFQTKYDMVQQKVLKSTEEIKQCFKSYQNGLLEAHQTIISGIENAKQNAEGYLNRIYSELQTINVDIELTLAREAIFQSERMESILIQLNQIQEKPETYGITKDIELQIVIPKPPRYARFIIHQKIFKWELRSSYFCQYPNEII</sequence>
<dbReference type="EMBL" id="CAJNOT010000958">
    <property type="protein sequence ID" value="CAF1117255.1"/>
    <property type="molecule type" value="Genomic_DNA"/>
</dbReference>
<evidence type="ECO:0000313" key="1">
    <source>
        <dbReference type="EMBL" id="CAF1117255.1"/>
    </source>
</evidence>